<dbReference type="RefSeq" id="WP_115894687.1">
    <property type="nucleotide sequence ID" value="NZ_QTLC01000051.1"/>
</dbReference>
<reference evidence="2 3" key="1">
    <citation type="submission" date="2018-08" db="EMBL/GenBank/DDBJ databases">
        <title>Genome sequence of strict halophilic Halobacillus trueperi SS1 isolated from Lunsu, a salty water body of North West Himalayas.</title>
        <authorList>
            <person name="Gupta S."/>
            <person name="Sharma P."/>
            <person name="Dev K."/>
            <person name="Baumler D."/>
            <person name="Sourirajan A."/>
        </authorList>
    </citation>
    <scope>NUCLEOTIDE SEQUENCE [LARGE SCALE GENOMIC DNA]</scope>
    <source>
        <strain evidence="2 3">SS1</strain>
    </source>
</reference>
<comment type="caution">
    <text evidence="2">The sequence shown here is derived from an EMBL/GenBank/DDBJ whole genome shotgun (WGS) entry which is preliminary data.</text>
</comment>
<feature type="transmembrane region" description="Helical" evidence="1">
    <location>
        <begin position="10"/>
        <end position="27"/>
    </location>
</feature>
<keyword evidence="1" id="KW-0812">Transmembrane</keyword>
<keyword evidence="1" id="KW-1133">Transmembrane helix</keyword>
<feature type="transmembrane region" description="Helical" evidence="1">
    <location>
        <begin position="33"/>
        <end position="49"/>
    </location>
</feature>
<feature type="transmembrane region" description="Helical" evidence="1">
    <location>
        <begin position="61"/>
        <end position="80"/>
    </location>
</feature>
<evidence type="ECO:0000256" key="1">
    <source>
        <dbReference type="SAM" id="Phobius"/>
    </source>
</evidence>
<gene>
    <name evidence="2" type="ORF">DXT76_15315</name>
</gene>
<sequence>MFMRSYVKEISPYVIAFLIITFVELIFDLGMNMYYVLIFTVGFFALMLTEKIRREHKKQWAHPVAAIIFGLIVILIATAYNNIV</sequence>
<dbReference type="EMBL" id="QTLC01000051">
    <property type="protein sequence ID" value="RDY70090.1"/>
    <property type="molecule type" value="Genomic_DNA"/>
</dbReference>
<dbReference type="Proteomes" id="UP000257032">
    <property type="component" value="Unassembled WGS sequence"/>
</dbReference>
<name>A0A3D8VL35_9BACI</name>
<protein>
    <submittedName>
        <fullName evidence="2">Uncharacterized protein</fullName>
    </submittedName>
</protein>
<evidence type="ECO:0000313" key="2">
    <source>
        <dbReference type="EMBL" id="RDY70090.1"/>
    </source>
</evidence>
<accession>A0A3D8VL35</accession>
<proteinExistence type="predicted"/>
<keyword evidence="1" id="KW-0472">Membrane</keyword>
<organism evidence="2 3">
    <name type="scientific">Halobacillus trueperi</name>
    <dbReference type="NCBI Taxonomy" id="156205"/>
    <lineage>
        <taxon>Bacteria</taxon>
        <taxon>Bacillati</taxon>
        <taxon>Bacillota</taxon>
        <taxon>Bacilli</taxon>
        <taxon>Bacillales</taxon>
        <taxon>Bacillaceae</taxon>
        <taxon>Halobacillus</taxon>
    </lineage>
</organism>
<dbReference type="AlphaFoldDB" id="A0A3D8VL35"/>
<evidence type="ECO:0000313" key="3">
    <source>
        <dbReference type="Proteomes" id="UP000257032"/>
    </source>
</evidence>